<comment type="function">
    <text evidence="2">Catalyzes the dismutation of two molecules of 6,7-dimethyl-8-ribityllumazine, resulting in the formation of riboflavin and 5-amino-6-(D-ribitylamino)uracil.</text>
</comment>
<comment type="pathway">
    <text evidence="3">Cofactor biosynthesis; riboflavin biosynthesis; riboflavin from 2-hydroxy-3-oxobutyl phosphate and 5-amino-6-(D-ribitylamino)uracil: step 2/2.</text>
</comment>
<keyword evidence="7" id="KW-0808">Transferase</keyword>
<dbReference type="STRING" id="299255.SAMN02745129_1085"/>
<evidence type="ECO:0000256" key="4">
    <source>
        <dbReference type="ARBA" id="ARBA00012827"/>
    </source>
</evidence>
<dbReference type="AlphaFoldDB" id="A0A1M5NJU9"/>
<dbReference type="PANTHER" id="PTHR21098">
    <property type="entry name" value="RIBOFLAVIN SYNTHASE ALPHA CHAIN"/>
    <property type="match status" value="1"/>
</dbReference>
<evidence type="ECO:0000256" key="5">
    <source>
        <dbReference type="ARBA" id="ARBA00013950"/>
    </source>
</evidence>
<gene>
    <name evidence="12" type="ORF">SAMN02745129_1085</name>
</gene>
<dbReference type="CDD" id="cd00402">
    <property type="entry name" value="Riboflavin_synthase_like"/>
    <property type="match status" value="1"/>
</dbReference>
<accession>A0A1M5NJU9</accession>
<dbReference type="NCBIfam" id="NF009566">
    <property type="entry name" value="PRK13020.1"/>
    <property type="match status" value="1"/>
</dbReference>
<protein>
    <recommendedName>
        <fullName evidence="5 9">Riboflavin synthase</fullName>
        <ecNumber evidence="4 9">2.5.1.9</ecNumber>
    </recommendedName>
</protein>
<dbReference type="NCBIfam" id="NF006767">
    <property type="entry name" value="PRK09289.1"/>
    <property type="match status" value="1"/>
</dbReference>
<evidence type="ECO:0000259" key="11">
    <source>
        <dbReference type="PROSITE" id="PS51177"/>
    </source>
</evidence>
<dbReference type="InterPro" id="IPR026017">
    <property type="entry name" value="Lumazine-bd_dom"/>
</dbReference>
<dbReference type="FunFam" id="2.40.30.20:FF:000005">
    <property type="entry name" value="Riboflavin synthase, alpha subunit"/>
    <property type="match status" value="1"/>
</dbReference>
<evidence type="ECO:0000256" key="9">
    <source>
        <dbReference type="NCBIfam" id="TIGR00187"/>
    </source>
</evidence>
<feature type="domain" description="Lumazine-binding" evidence="11">
    <location>
        <begin position="98"/>
        <end position="194"/>
    </location>
</feature>
<comment type="catalytic activity">
    <reaction evidence="1">
        <text>2 6,7-dimethyl-8-(1-D-ribityl)lumazine + H(+) = 5-amino-6-(D-ribitylamino)uracil + riboflavin</text>
        <dbReference type="Rhea" id="RHEA:20772"/>
        <dbReference type="ChEBI" id="CHEBI:15378"/>
        <dbReference type="ChEBI" id="CHEBI:15934"/>
        <dbReference type="ChEBI" id="CHEBI:57986"/>
        <dbReference type="ChEBI" id="CHEBI:58201"/>
        <dbReference type="EC" id="2.5.1.9"/>
    </reaction>
</comment>
<evidence type="ECO:0000256" key="2">
    <source>
        <dbReference type="ARBA" id="ARBA00002803"/>
    </source>
</evidence>
<sequence length="204" mass="22310">MFTGIVQGTATVTQIHEQKGLRTLAVSLPNGLAEDLELGASVANNGVCLTVTSVENDTVFFDVMEETLRLTNLADLQVGSLVNVERSLTFGKEIGGHLVSGHVHTSAMIAEREETETNCRLRLKVDSQWMKYILHKGFVAVDGCSLTVGEVFDDGFNLHLIPETLQLTTLSERQVGDRLNIEIDSQTQTIVDTVERVLAAREQG</sequence>
<keyword evidence="13" id="KW-1185">Reference proteome</keyword>
<dbReference type="NCBIfam" id="TIGR00187">
    <property type="entry name" value="ribE"/>
    <property type="match status" value="1"/>
</dbReference>
<dbReference type="GO" id="GO:0009231">
    <property type="term" value="P:riboflavin biosynthetic process"/>
    <property type="evidence" value="ECO:0007669"/>
    <property type="project" value="UniProtKB-KW"/>
</dbReference>
<proteinExistence type="predicted"/>
<dbReference type="RefSeq" id="WP_067654833.1">
    <property type="nucleotide sequence ID" value="NZ_FQXG01000001.1"/>
</dbReference>
<dbReference type="SUPFAM" id="SSF63380">
    <property type="entry name" value="Riboflavin synthase domain-like"/>
    <property type="match status" value="2"/>
</dbReference>
<name>A0A1M5NJU9_9GAMM</name>
<dbReference type="InterPro" id="IPR017938">
    <property type="entry name" value="Riboflavin_synthase-like_b-brl"/>
</dbReference>
<evidence type="ECO:0000256" key="7">
    <source>
        <dbReference type="ARBA" id="ARBA00022679"/>
    </source>
</evidence>
<evidence type="ECO:0000256" key="8">
    <source>
        <dbReference type="ARBA" id="ARBA00022737"/>
    </source>
</evidence>
<dbReference type="PANTHER" id="PTHR21098:SF0">
    <property type="entry name" value="RIBOFLAVIN SYNTHASE"/>
    <property type="match status" value="1"/>
</dbReference>
<feature type="repeat" description="Lumazine-binding" evidence="10">
    <location>
        <begin position="1"/>
        <end position="97"/>
    </location>
</feature>
<dbReference type="GO" id="GO:0004746">
    <property type="term" value="F:riboflavin synthase activity"/>
    <property type="evidence" value="ECO:0007669"/>
    <property type="project" value="UniProtKB-UniRule"/>
</dbReference>
<dbReference type="EC" id="2.5.1.9" evidence="4 9"/>
<evidence type="ECO:0000256" key="1">
    <source>
        <dbReference type="ARBA" id="ARBA00000968"/>
    </source>
</evidence>
<dbReference type="Proteomes" id="UP000184268">
    <property type="component" value="Unassembled WGS sequence"/>
</dbReference>
<dbReference type="EMBL" id="FQXG01000001">
    <property type="protein sequence ID" value="SHG89874.1"/>
    <property type="molecule type" value="Genomic_DNA"/>
</dbReference>
<dbReference type="PROSITE" id="PS51177">
    <property type="entry name" value="LUMAZINE_BIND"/>
    <property type="match status" value="2"/>
</dbReference>
<dbReference type="InterPro" id="IPR001783">
    <property type="entry name" value="Lumazine-bd"/>
</dbReference>
<evidence type="ECO:0000256" key="10">
    <source>
        <dbReference type="PROSITE-ProRule" id="PRU00524"/>
    </source>
</evidence>
<evidence type="ECO:0000313" key="12">
    <source>
        <dbReference type="EMBL" id="SHG89874.1"/>
    </source>
</evidence>
<keyword evidence="6" id="KW-0686">Riboflavin biosynthesis</keyword>
<dbReference type="GO" id="GO:0005829">
    <property type="term" value="C:cytosol"/>
    <property type="evidence" value="ECO:0007669"/>
    <property type="project" value="TreeGrafter"/>
</dbReference>
<feature type="domain" description="Lumazine-binding" evidence="11">
    <location>
        <begin position="1"/>
        <end position="97"/>
    </location>
</feature>
<dbReference type="PIRSF" id="PIRSF000498">
    <property type="entry name" value="Riboflavin_syn_A"/>
    <property type="match status" value="1"/>
</dbReference>
<organism evidence="12 13">
    <name type="scientific">Ferrimonas marina</name>
    <dbReference type="NCBI Taxonomy" id="299255"/>
    <lineage>
        <taxon>Bacteria</taxon>
        <taxon>Pseudomonadati</taxon>
        <taxon>Pseudomonadota</taxon>
        <taxon>Gammaproteobacteria</taxon>
        <taxon>Alteromonadales</taxon>
        <taxon>Ferrimonadaceae</taxon>
        <taxon>Ferrimonas</taxon>
    </lineage>
</organism>
<reference evidence="12 13" key="1">
    <citation type="submission" date="2016-11" db="EMBL/GenBank/DDBJ databases">
        <authorList>
            <person name="Jaros S."/>
            <person name="Januszkiewicz K."/>
            <person name="Wedrychowicz H."/>
        </authorList>
    </citation>
    <scope>NUCLEOTIDE SEQUENCE [LARGE SCALE GENOMIC DNA]</scope>
    <source>
        <strain evidence="12 13">DSM 16917</strain>
    </source>
</reference>
<feature type="repeat" description="Lumazine-binding" evidence="10">
    <location>
        <begin position="98"/>
        <end position="194"/>
    </location>
</feature>
<evidence type="ECO:0000256" key="3">
    <source>
        <dbReference type="ARBA" id="ARBA00004887"/>
    </source>
</evidence>
<keyword evidence="8" id="KW-0677">Repeat</keyword>
<dbReference type="Gene3D" id="2.40.30.20">
    <property type="match status" value="2"/>
</dbReference>
<dbReference type="Pfam" id="PF00677">
    <property type="entry name" value="Lum_binding"/>
    <property type="match status" value="2"/>
</dbReference>
<dbReference type="OrthoDB" id="9788537at2"/>
<dbReference type="FunFam" id="2.40.30.20:FF:000003">
    <property type="entry name" value="Riboflavin synthase, alpha subunit"/>
    <property type="match status" value="1"/>
</dbReference>
<dbReference type="InterPro" id="IPR023366">
    <property type="entry name" value="ATP_synth_asu-like_sf"/>
</dbReference>
<evidence type="ECO:0000313" key="13">
    <source>
        <dbReference type="Proteomes" id="UP000184268"/>
    </source>
</evidence>
<evidence type="ECO:0000256" key="6">
    <source>
        <dbReference type="ARBA" id="ARBA00022619"/>
    </source>
</evidence>